<organism evidence="1 2">
    <name type="scientific">Tumebacillus amylolyticus</name>
    <dbReference type="NCBI Taxonomy" id="2801339"/>
    <lineage>
        <taxon>Bacteria</taxon>
        <taxon>Bacillati</taxon>
        <taxon>Bacillota</taxon>
        <taxon>Bacilli</taxon>
        <taxon>Bacillales</taxon>
        <taxon>Alicyclobacillaceae</taxon>
        <taxon>Tumebacillus</taxon>
    </lineage>
</organism>
<evidence type="ECO:0000313" key="1">
    <source>
        <dbReference type="EMBL" id="MBL0385261.1"/>
    </source>
</evidence>
<dbReference type="RefSeq" id="WP_201630443.1">
    <property type="nucleotide sequence ID" value="NZ_JAEQNB010000001.1"/>
</dbReference>
<dbReference type="Proteomes" id="UP000602284">
    <property type="component" value="Unassembled WGS sequence"/>
</dbReference>
<proteinExistence type="predicted"/>
<gene>
    <name evidence="1" type="ORF">JJB07_01265</name>
</gene>
<comment type="caution">
    <text evidence="1">The sequence shown here is derived from an EMBL/GenBank/DDBJ whole genome shotgun (WGS) entry which is preliminary data.</text>
</comment>
<evidence type="ECO:0000313" key="2">
    <source>
        <dbReference type="Proteomes" id="UP000602284"/>
    </source>
</evidence>
<name>A0ABS1J4Q5_9BACL</name>
<keyword evidence="2" id="KW-1185">Reference proteome</keyword>
<sequence>MTPELANSLSDILEAFGKTPVDRYEVDRLPTPGGTLQGFHQWVNGKPTVGCFHVTRIGEESYYYVWIDWHRKNNYYLVVYPHDRSTTVAELQNVVEHADGCDLLWKYNPLKRDGLNAERKAHFKQLLGSLDVTVRLPQAPEEVPAFFDELYTLARHRQLADRLPLVQKG</sequence>
<accession>A0ABS1J4Q5</accession>
<dbReference type="EMBL" id="JAEQNB010000001">
    <property type="protein sequence ID" value="MBL0385261.1"/>
    <property type="molecule type" value="Genomic_DNA"/>
</dbReference>
<reference evidence="1 2" key="1">
    <citation type="submission" date="2021-01" db="EMBL/GenBank/DDBJ databases">
        <title>Tumebacillus sp. strain ITR2 16S ribosomal RNA gene Genome sequencing and assembly.</title>
        <authorList>
            <person name="Kang M."/>
        </authorList>
    </citation>
    <scope>NUCLEOTIDE SEQUENCE [LARGE SCALE GENOMIC DNA]</scope>
    <source>
        <strain evidence="1 2">ITR2</strain>
    </source>
</reference>
<protein>
    <submittedName>
        <fullName evidence="1">Uncharacterized protein</fullName>
    </submittedName>
</protein>